<reference evidence="4" key="2">
    <citation type="submission" date="2022-03" db="EMBL/GenBank/DDBJ databases">
        <title>Draft title - Genomic analysis of global carrot germplasm unveils the trajectory of domestication and the origin of high carotenoid orange carrot.</title>
        <authorList>
            <person name="Iorizzo M."/>
            <person name="Ellison S."/>
            <person name="Senalik D."/>
            <person name="Macko-Podgorni A."/>
            <person name="Grzebelus D."/>
            <person name="Bostan H."/>
            <person name="Rolling W."/>
            <person name="Curaba J."/>
            <person name="Simon P."/>
        </authorList>
    </citation>
    <scope>NUCLEOTIDE SEQUENCE</scope>
    <source>
        <tissue evidence="4">Leaf</tissue>
    </source>
</reference>
<dbReference type="InterPro" id="IPR031657">
    <property type="entry name" value="REPA_OB_2"/>
</dbReference>
<evidence type="ECO:0000259" key="2">
    <source>
        <dbReference type="Pfam" id="PF02721"/>
    </source>
</evidence>
<protein>
    <recommendedName>
        <fullName evidence="6">Replication factor A C-terminal domain-containing protein</fullName>
    </recommendedName>
</protein>
<dbReference type="Pfam" id="PF02721">
    <property type="entry name" value="DUF223"/>
    <property type="match status" value="1"/>
</dbReference>
<dbReference type="AlphaFoldDB" id="A0AAF1B2R2"/>
<proteinExistence type="predicted"/>
<dbReference type="Pfam" id="PF16900">
    <property type="entry name" value="REPA_OB_2"/>
    <property type="match status" value="1"/>
</dbReference>
<keyword evidence="5" id="KW-1185">Reference proteome</keyword>
<keyword evidence="1" id="KW-0238">DNA-binding</keyword>
<evidence type="ECO:0000256" key="1">
    <source>
        <dbReference type="ARBA" id="ARBA00023125"/>
    </source>
</evidence>
<dbReference type="PANTHER" id="PTHR47165:SF4">
    <property type="entry name" value="OS03G0429900 PROTEIN"/>
    <property type="match status" value="1"/>
</dbReference>
<dbReference type="EMBL" id="CP093348">
    <property type="protein sequence ID" value="WOH03950.1"/>
    <property type="molecule type" value="Genomic_DNA"/>
</dbReference>
<name>A0AAF1B2R2_DAUCS</name>
<feature type="domain" description="Replication protein A OB" evidence="3">
    <location>
        <begin position="141"/>
        <end position="220"/>
    </location>
</feature>
<gene>
    <name evidence="4" type="ORF">DCAR_0623355</name>
</gene>
<evidence type="ECO:0008006" key="6">
    <source>
        <dbReference type="Google" id="ProtNLM"/>
    </source>
</evidence>
<organism evidence="4 5">
    <name type="scientific">Daucus carota subsp. sativus</name>
    <name type="common">Carrot</name>
    <dbReference type="NCBI Taxonomy" id="79200"/>
    <lineage>
        <taxon>Eukaryota</taxon>
        <taxon>Viridiplantae</taxon>
        <taxon>Streptophyta</taxon>
        <taxon>Embryophyta</taxon>
        <taxon>Tracheophyta</taxon>
        <taxon>Spermatophyta</taxon>
        <taxon>Magnoliopsida</taxon>
        <taxon>eudicotyledons</taxon>
        <taxon>Gunneridae</taxon>
        <taxon>Pentapetalae</taxon>
        <taxon>asterids</taxon>
        <taxon>campanulids</taxon>
        <taxon>Apiales</taxon>
        <taxon>Apiaceae</taxon>
        <taxon>Apioideae</taxon>
        <taxon>Scandiceae</taxon>
        <taxon>Daucinae</taxon>
        <taxon>Daucus</taxon>
        <taxon>Daucus sect. Daucus</taxon>
    </lineage>
</organism>
<feature type="domain" description="Replication protein A 70 kDa DNA-binding subunit B/D first OB fold" evidence="2">
    <location>
        <begin position="5"/>
        <end position="111"/>
    </location>
</feature>
<evidence type="ECO:0000313" key="5">
    <source>
        <dbReference type="Proteomes" id="UP000077755"/>
    </source>
</evidence>
<accession>A0AAF1B2R2</accession>
<dbReference type="Proteomes" id="UP000077755">
    <property type="component" value="Chromosome 6"/>
</dbReference>
<dbReference type="InterPro" id="IPR003871">
    <property type="entry name" value="RFA1B/D_OB_1st"/>
</dbReference>
<reference evidence="4" key="1">
    <citation type="journal article" date="2016" name="Nat. Genet.">
        <title>A high-quality carrot genome assembly provides new insights into carotenoid accumulation and asterid genome evolution.</title>
        <authorList>
            <person name="Iorizzo M."/>
            <person name="Ellison S."/>
            <person name="Senalik D."/>
            <person name="Zeng P."/>
            <person name="Satapoomin P."/>
            <person name="Huang J."/>
            <person name="Bowman M."/>
            <person name="Iovene M."/>
            <person name="Sanseverino W."/>
            <person name="Cavagnaro P."/>
            <person name="Yildiz M."/>
            <person name="Macko-Podgorni A."/>
            <person name="Moranska E."/>
            <person name="Grzebelus E."/>
            <person name="Grzebelus D."/>
            <person name="Ashrafi H."/>
            <person name="Zheng Z."/>
            <person name="Cheng S."/>
            <person name="Spooner D."/>
            <person name="Van Deynze A."/>
            <person name="Simon P."/>
        </authorList>
    </citation>
    <scope>NUCLEOTIDE SEQUENCE</scope>
    <source>
        <tissue evidence="4">Leaf</tissue>
    </source>
</reference>
<dbReference type="PANTHER" id="PTHR47165">
    <property type="entry name" value="OS03G0429900 PROTEIN"/>
    <property type="match status" value="1"/>
</dbReference>
<dbReference type="SUPFAM" id="SSF50249">
    <property type="entry name" value="Nucleic acid-binding proteins"/>
    <property type="match status" value="3"/>
</dbReference>
<dbReference type="Gene3D" id="2.40.50.140">
    <property type="entry name" value="Nucleic acid-binding proteins"/>
    <property type="match status" value="3"/>
</dbReference>
<sequence length="386" mass="44210">MATAQYQTLDKLKAVVDEYKIKVRVIRLWRGSTRTDQNSKQQLEHHFVMQGQRIHAFVPTKCAEEIYSQITVGRVFSIKQFMVQKYSQTEKFRVVRNESQLIFSKDTIIQEQADDGVTIPQEAFDFYDHSQLIELSNQTTYLEGIIKDYDQIRELKNKHGQDQKKTKLVITDGSSNVNVTFWDKFGESFDKSMKNPLDKPFIIILSGCKVGKWNGEVDLSNSYVTKVYLNYKHHSVVHLRKLLANEEFAKKALGKNNVKTIHKINVDELKKLGKIAIEGLFMLHVTIKSIDPTFGLFYNACTSCEKETKMENPCPICESCNRYVPYPDQKFRFHVIAEDMTGKVQVVLGDTEARTIIGKRCLHLADEPTTSTYNAGGLSDIDLASN</sequence>
<dbReference type="InterPro" id="IPR012340">
    <property type="entry name" value="NA-bd_OB-fold"/>
</dbReference>
<evidence type="ECO:0000259" key="3">
    <source>
        <dbReference type="Pfam" id="PF16900"/>
    </source>
</evidence>
<evidence type="ECO:0000313" key="4">
    <source>
        <dbReference type="EMBL" id="WOH03950.1"/>
    </source>
</evidence>
<dbReference type="GO" id="GO:0003677">
    <property type="term" value="F:DNA binding"/>
    <property type="evidence" value="ECO:0007669"/>
    <property type="project" value="UniProtKB-KW"/>
</dbReference>